<name>U4KYW3_PYROM</name>
<evidence type="ECO:0000256" key="3">
    <source>
        <dbReference type="ARBA" id="ARBA00023274"/>
    </source>
</evidence>
<dbReference type="PANTHER" id="PTHR36427">
    <property type="entry name" value="54S RIBOSOMAL PROTEIN L1, MITOCHONDRIAL"/>
    <property type="match status" value="1"/>
</dbReference>
<gene>
    <name evidence="4" type="ORF">PCON_06457</name>
</gene>
<evidence type="ECO:0000256" key="1">
    <source>
        <dbReference type="ARBA" id="ARBA00010531"/>
    </source>
</evidence>
<dbReference type="eggNOG" id="KOG1569">
    <property type="taxonomic scope" value="Eukaryota"/>
</dbReference>
<evidence type="ECO:0000313" key="5">
    <source>
        <dbReference type="Proteomes" id="UP000018144"/>
    </source>
</evidence>
<dbReference type="EMBL" id="HF935319">
    <property type="protein sequence ID" value="CCX06870.1"/>
    <property type="molecule type" value="Genomic_DNA"/>
</dbReference>
<dbReference type="PANTHER" id="PTHR36427:SF3">
    <property type="entry name" value="LARGE RIBOSOMAL SUBUNIT PROTEIN UL1M"/>
    <property type="match status" value="1"/>
</dbReference>
<dbReference type="GO" id="GO:0005762">
    <property type="term" value="C:mitochondrial large ribosomal subunit"/>
    <property type="evidence" value="ECO:0007669"/>
    <property type="project" value="TreeGrafter"/>
</dbReference>
<dbReference type="AlphaFoldDB" id="U4KYW3"/>
<dbReference type="Gene3D" id="3.40.50.790">
    <property type="match status" value="1"/>
</dbReference>
<dbReference type="Gene3D" id="3.30.190.20">
    <property type="match status" value="1"/>
</dbReference>
<comment type="similarity">
    <text evidence="1">Belongs to the universal ribosomal protein uL1 family.</text>
</comment>
<dbReference type="OrthoDB" id="1747252at2759"/>
<evidence type="ECO:0000256" key="2">
    <source>
        <dbReference type="ARBA" id="ARBA00022980"/>
    </source>
</evidence>
<dbReference type="InterPro" id="IPR023674">
    <property type="entry name" value="Ribosomal_uL1-like"/>
</dbReference>
<dbReference type="CDD" id="cd00403">
    <property type="entry name" value="Ribosomal_L1"/>
    <property type="match status" value="1"/>
</dbReference>
<dbReference type="FunFam" id="3.40.50.790:FF:000001">
    <property type="entry name" value="50S ribosomal protein L1"/>
    <property type="match status" value="1"/>
</dbReference>
<accession>U4KYW3</accession>
<keyword evidence="2 4" id="KW-0689">Ribosomal protein</keyword>
<protein>
    <submittedName>
        <fullName evidence="4">Similar to 50S ribosomal protein L1 acc. no. B4R8K2</fullName>
    </submittedName>
</protein>
<dbReference type="InterPro" id="IPR028364">
    <property type="entry name" value="Ribosomal_uL1/biogenesis"/>
</dbReference>
<dbReference type="Proteomes" id="UP000018144">
    <property type="component" value="Unassembled WGS sequence"/>
</dbReference>
<dbReference type="STRING" id="1076935.U4KYW3"/>
<dbReference type="SUPFAM" id="SSF56808">
    <property type="entry name" value="Ribosomal protein L1"/>
    <property type="match status" value="1"/>
</dbReference>
<dbReference type="GO" id="GO:0003735">
    <property type="term" value="F:structural constituent of ribosome"/>
    <property type="evidence" value="ECO:0007669"/>
    <property type="project" value="TreeGrafter"/>
</dbReference>
<organism evidence="4 5">
    <name type="scientific">Pyronema omphalodes (strain CBS 100304)</name>
    <name type="common">Pyronema confluens</name>
    <dbReference type="NCBI Taxonomy" id="1076935"/>
    <lineage>
        <taxon>Eukaryota</taxon>
        <taxon>Fungi</taxon>
        <taxon>Dikarya</taxon>
        <taxon>Ascomycota</taxon>
        <taxon>Pezizomycotina</taxon>
        <taxon>Pezizomycetes</taxon>
        <taxon>Pezizales</taxon>
        <taxon>Pyronemataceae</taxon>
        <taxon>Pyronema</taxon>
    </lineage>
</organism>
<sequence>MPPRASLTFSSLSRPIVSKPIAPLACQQVRNYASPQKKPAGNVKRKSNRSTFAVVDTSLVDQFSLVEAMRYIRAMEVGRNPVTTKYELHVKIKTAKSGPTVKSRIRLPKAVKTDMRICVIAEGDQAEAAKAAGAVLVGTDEVFEKIKNGELDFDRIICHENLFPALNKAKLGRILGPKGLMPSTKNGTVVSSISTAMKDLTGKSDYRERMGVIRMAVGQLAFSEKDLQNNIKAFMEQLKKEFGALSHRADKSINEVVLSSTNSAGFSLSGEFRETYKAAPKPVVEAAPAQEAVAAA</sequence>
<dbReference type="OMA" id="EFRVDKH"/>
<reference evidence="4 5" key="1">
    <citation type="journal article" date="2013" name="PLoS Genet.">
        <title>The genome and development-dependent transcriptomes of Pyronema confluens: a window into fungal evolution.</title>
        <authorList>
            <person name="Traeger S."/>
            <person name="Altegoer F."/>
            <person name="Freitag M."/>
            <person name="Gabaldon T."/>
            <person name="Kempken F."/>
            <person name="Kumar A."/>
            <person name="Marcet-Houben M."/>
            <person name="Poggeler S."/>
            <person name="Stajich J.E."/>
            <person name="Nowrousian M."/>
        </authorList>
    </citation>
    <scope>NUCLEOTIDE SEQUENCE [LARGE SCALE GENOMIC DNA]</scope>
    <source>
        <strain evidence="5">CBS 100304</strain>
        <tissue evidence="4">Vegetative mycelium</tissue>
    </source>
</reference>
<proteinExistence type="inferred from homology"/>
<keyword evidence="3" id="KW-0687">Ribonucleoprotein</keyword>
<evidence type="ECO:0000313" key="4">
    <source>
        <dbReference type="EMBL" id="CCX06870.1"/>
    </source>
</evidence>
<keyword evidence="5" id="KW-1185">Reference proteome</keyword>
<dbReference type="InterPro" id="IPR016095">
    <property type="entry name" value="Ribosomal_uL1_3-a/b-sand"/>
</dbReference>
<dbReference type="Pfam" id="PF00687">
    <property type="entry name" value="Ribosomal_L1"/>
    <property type="match status" value="1"/>
</dbReference>